<reference evidence="4 5" key="1">
    <citation type="submission" date="2018-08" db="EMBL/GenBank/DDBJ databases">
        <title>Genomic Encyclopedia of Type Strains, Phase III (KMG-III): the genomes of soil and plant-associated and newly described type strains.</title>
        <authorList>
            <person name="Whitman W."/>
        </authorList>
    </citation>
    <scope>NUCLEOTIDE SEQUENCE [LARGE SCALE GENOMIC DNA]</scope>
    <source>
        <strain evidence="4 5">CGMCC 1.10966</strain>
    </source>
</reference>
<dbReference type="RefSeq" id="WP_116191282.1">
    <property type="nucleotide sequence ID" value="NZ_QTTN01000032.1"/>
</dbReference>
<evidence type="ECO:0000313" key="5">
    <source>
        <dbReference type="Proteomes" id="UP000256304"/>
    </source>
</evidence>
<evidence type="ECO:0000259" key="3">
    <source>
        <dbReference type="PROSITE" id="PS51186"/>
    </source>
</evidence>
<feature type="domain" description="N-acetyltransferase" evidence="3">
    <location>
        <begin position="2"/>
        <end position="157"/>
    </location>
</feature>
<dbReference type="InterPro" id="IPR016181">
    <property type="entry name" value="Acyl_CoA_acyltransferase"/>
</dbReference>
<gene>
    <name evidence="4" type="ORF">A8990_13261</name>
</gene>
<keyword evidence="1 4" id="KW-0808">Transferase</keyword>
<dbReference type="PROSITE" id="PS51186">
    <property type="entry name" value="GNAT"/>
    <property type="match status" value="1"/>
</dbReference>
<dbReference type="InterPro" id="IPR050832">
    <property type="entry name" value="Bact_Acetyltransf"/>
</dbReference>
<sequence length="162" mass="18094">MYASRPLEESDLDTICTFPQNPEELRYFFPSASFPLTPDQLRDKVATRAQPTCIIYENEVVASANLYQIEADSCYLGNVIVAPAFRGRGAAAFLLETMISLVRAKYGVTVMKLICESSNTRGLLFYRKHGFLPVDLFGKQSASGEIVVGIRMERRIEEGICP</sequence>
<dbReference type="CDD" id="cd04301">
    <property type="entry name" value="NAT_SF"/>
    <property type="match status" value="1"/>
</dbReference>
<dbReference type="Gene3D" id="3.40.630.30">
    <property type="match status" value="1"/>
</dbReference>
<accession>A0A3D9QWK5</accession>
<dbReference type="GO" id="GO:0016747">
    <property type="term" value="F:acyltransferase activity, transferring groups other than amino-acyl groups"/>
    <property type="evidence" value="ECO:0007669"/>
    <property type="project" value="InterPro"/>
</dbReference>
<comment type="caution">
    <text evidence="4">The sequence shown here is derived from an EMBL/GenBank/DDBJ whole genome shotgun (WGS) entry which is preliminary data.</text>
</comment>
<keyword evidence="2" id="KW-0012">Acyltransferase</keyword>
<dbReference type="AlphaFoldDB" id="A0A3D9QWK5"/>
<proteinExistence type="predicted"/>
<dbReference type="InterPro" id="IPR000182">
    <property type="entry name" value="GNAT_dom"/>
</dbReference>
<name>A0A3D9QWK5_9BACL</name>
<dbReference type="Proteomes" id="UP000256304">
    <property type="component" value="Unassembled WGS sequence"/>
</dbReference>
<dbReference type="PANTHER" id="PTHR43877:SF2">
    <property type="entry name" value="AMINOALKYLPHOSPHONATE N-ACETYLTRANSFERASE-RELATED"/>
    <property type="match status" value="1"/>
</dbReference>
<keyword evidence="5" id="KW-1185">Reference proteome</keyword>
<dbReference type="PANTHER" id="PTHR43877">
    <property type="entry name" value="AMINOALKYLPHOSPHONATE N-ACETYLTRANSFERASE-RELATED-RELATED"/>
    <property type="match status" value="1"/>
</dbReference>
<evidence type="ECO:0000313" key="4">
    <source>
        <dbReference type="EMBL" id="REE69663.1"/>
    </source>
</evidence>
<dbReference type="Pfam" id="PF00583">
    <property type="entry name" value="Acetyltransf_1"/>
    <property type="match status" value="1"/>
</dbReference>
<dbReference type="SUPFAM" id="SSF55729">
    <property type="entry name" value="Acyl-CoA N-acyltransferases (Nat)"/>
    <property type="match status" value="1"/>
</dbReference>
<evidence type="ECO:0000256" key="1">
    <source>
        <dbReference type="ARBA" id="ARBA00022679"/>
    </source>
</evidence>
<dbReference type="EMBL" id="QTTN01000032">
    <property type="protein sequence ID" value="REE69663.1"/>
    <property type="molecule type" value="Genomic_DNA"/>
</dbReference>
<organism evidence="4 5">
    <name type="scientific">Paenibacillus taihuensis</name>
    <dbReference type="NCBI Taxonomy" id="1156355"/>
    <lineage>
        <taxon>Bacteria</taxon>
        <taxon>Bacillati</taxon>
        <taxon>Bacillota</taxon>
        <taxon>Bacilli</taxon>
        <taxon>Bacillales</taxon>
        <taxon>Paenibacillaceae</taxon>
        <taxon>Paenibacillus</taxon>
    </lineage>
</organism>
<protein>
    <submittedName>
        <fullName evidence="4">Acetyltransferase (GNAT) family protein</fullName>
    </submittedName>
</protein>
<evidence type="ECO:0000256" key="2">
    <source>
        <dbReference type="ARBA" id="ARBA00023315"/>
    </source>
</evidence>
<dbReference type="OrthoDB" id="45853at2"/>